<dbReference type="Gene3D" id="1.10.40.60">
    <property type="entry name" value="EpsJ-like"/>
    <property type="match status" value="2"/>
</dbReference>
<dbReference type="PANTHER" id="PTHR38831">
    <property type="entry name" value="TYPE II SECRETION SYSTEM PROTEIN K"/>
    <property type="match status" value="1"/>
</dbReference>
<comment type="subcellular location">
    <subcellularLocation>
        <location evidence="1">Cell inner membrane</location>
    </subcellularLocation>
</comment>
<dbReference type="SUPFAM" id="SSF158544">
    <property type="entry name" value="GspK insert domain-like"/>
    <property type="match status" value="2"/>
</dbReference>
<comment type="caution">
    <text evidence="14">The sequence shown here is derived from an EMBL/GenBank/DDBJ whole genome shotgun (WGS) entry which is preliminary data.</text>
</comment>
<dbReference type="GO" id="GO:0009306">
    <property type="term" value="P:protein secretion"/>
    <property type="evidence" value="ECO:0007669"/>
    <property type="project" value="InterPro"/>
</dbReference>
<accession>W6M3V0</accession>
<dbReference type="InterPro" id="IPR005628">
    <property type="entry name" value="GspK"/>
</dbReference>
<evidence type="ECO:0000256" key="5">
    <source>
        <dbReference type="ARBA" id="ARBA00022519"/>
    </source>
</evidence>
<evidence type="ECO:0000313" key="15">
    <source>
        <dbReference type="Proteomes" id="UP000035760"/>
    </source>
</evidence>
<keyword evidence="7" id="KW-0653">Protein transport</keyword>
<evidence type="ECO:0000256" key="7">
    <source>
        <dbReference type="ARBA" id="ARBA00022927"/>
    </source>
</evidence>
<dbReference type="AlphaFoldDB" id="W6M3V0"/>
<keyword evidence="9 11" id="KW-0472">Membrane</keyword>
<feature type="compositionally biased region" description="Polar residues" evidence="10">
    <location>
        <begin position="183"/>
        <end position="200"/>
    </location>
</feature>
<evidence type="ECO:0000256" key="2">
    <source>
        <dbReference type="ARBA" id="ARBA00007246"/>
    </source>
</evidence>
<proteinExistence type="inferred from homology"/>
<evidence type="ECO:0000256" key="6">
    <source>
        <dbReference type="ARBA" id="ARBA00022692"/>
    </source>
</evidence>
<evidence type="ECO:0000259" key="12">
    <source>
        <dbReference type="Pfam" id="PF03934"/>
    </source>
</evidence>
<feature type="transmembrane region" description="Helical" evidence="11">
    <location>
        <begin position="32"/>
        <end position="56"/>
    </location>
</feature>
<dbReference type="InterPro" id="IPR049179">
    <property type="entry name" value="T2SSK_SAM-like_2nd"/>
</dbReference>
<dbReference type="Proteomes" id="UP000035760">
    <property type="component" value="Unassembled WGS sequence"/>
</dbReference>
<dbReference type="NCBIfam" id="NF037980">
    <property type="entry name" value="T2SS_GspK"/>
    <property type="match status" value="1"/>
</dbReference>
<reference evidence="14" key="1">
    <citation type="submission" date="2013-07" db="EMBL/GenBank/DDBJ databases">
        <authorList>
            <person name="McIlroy S."/>
        </authorList>
    </citation>
    <scope>NUCLEOTIDE SEQUENCE [LARGE SCALE GENOMIC DNA]</scope>
    <source>
        <strain evidence="14">Run_A_D11</strain>
    </source>
</reference>
<dbReference type="SUPFAM" id="SSF54523">
    <property type="entry name" value="Pili subunits"/>
    <property type="match status" value="1"/>
</dbReference>
<keyword evidence="8 11" id="KW-1133">Transmembrane helix</keyword>
<dbReference type="PIRSF" id="PIRSF002786">
    <property type="entry name" value="XcpX"/>
    <property type="match status" value="1"/>
</dbReference>
<dbReference type="InterPro" id="IPR049031">
    <property type="entry name" value="T2SSK_SAM-like_1st"/>
</dbReference>
<evidence type="ECO:0000259" key="13">
    <source>
        <dbReference type="Pfam" id="PF21687"/>
    </source>
</evidence>
<dbReference type="Pfam" id="PF21687">
    <property type="entry name" value="T2SSK_1st"/>
    <property type="match status" value="1"/>
</dbReference>
<name>W6M3V0_9GAMM</name>
<reference evidence="14" key="2">
    <citation type="submission" date="2014-03" db="EMBL/GenBank/DDBJ databases">
        <title>Candidatus Competibacter-lineage genomes retrieved from metagenomes reveal functional metabolic diversity.</title>
        <authorList>
            <person name="McIlroy S.J."/>
            <person name="Albertsen M."/>
            <person name="Andresen E.K."/>
            <person name="Saunders A.M."/>
            <person name="Kristiansen R."/>
            <person name="Stokholm-Bjerregaard M."/>
            <person name="Nielsen K.L."/>
            <person name="Nielsen P.H."/>
        </authorList>
    </citation>
    <scope>NUCLEOTIDE SEQUENCE</scope>
    <source>
        <strain evidence="14">Run_A_D11</strain>
    </source>
</reference>
<evidence type="ECO:0000256" key="1">
    <source>
        <dbReference type="ARBA" id="ARBA00004533"/>
    </source>
</evidence>
<feature type="region of interest" description="Disordered" evidence="10">
    <location>
        <begin position="140"/>
        <end position="202"/>
    </location>
</feature>
<keyword evidence="5" id="KW-0997">Cell inner membrane</keyword>
<dbReference type="Pfam" id="PF03934">
    <property type="entry name" value="T2SSK"/>
    <property type="match status" value="1"/>
</dbReference>
<comment type="similarity">
    <text evidence="2">Belongs to the GSP K family.</text>
</comment>
<feature type="domain" description="T2SS protein K second SAM-like" evidence="12">
    <location>
        <begin position="297"/>
        <end position="355"/>
    </location>
</feature>
<evidence type="ECO:0000256" key="4">
    <source>
        <dbReference type="ARBA" id="ARBA00022475"/>
    </source>
</evidence>
<dbReference type="RefSeq" id="WP_048672650.1">
    <property type="nucleotide sequence ID" value="NZ_CBTJ020000037.1"/>
</dbReference>
<keyword evidence="15" id="KW-1185">Reference proteome</keyword>
<dbReference type="GO" id="GO:0005886">
    <property type="term" value="C:plasma membrane"/>
    <property type="evidence" value="ECO:0007669"/>
    <property type="project" value="UniProtKB-SubCell"/>
</dbReference>
<keyword evidence="6 11" id="KW-0812">Transmembrane</keyword>
<dbReference type="InterPro" id="IPR045584">
    <property type="entry name" value="Pilin-like"/>
</dbReference>
<evidence type="ECO:0000256" key="10">
    <source>
        <dbReference type="SAM" id="MobiDB-lite"/>
    </source>
</evidence>
<sequence length="397" mass="43121">MKLPGCYWYLVNDTPCFRSPSRYFPNTGAAQAGVALITVLLIVFLASVAATSLAALQQIAIRRSTVLQHQQQARLYTLGAEEWAILALAHDRKKNETDHLGEAWAHPPAALPLKEGALSIQMRDLQGCFNLNNLWKPATSPGAAANPGTAAQTGALQKNEKQPVKATQAGEVAGQAGQQSSSDNAENTADSADSEATQSGKGELNEAQFQVLQRLLVSLELKPELAQAIVDWIDPDQDPLFPEGAEDSDYNVRTPPYLAANRPLQSVGELRLLKGMEQEAYDKLSSLVCVLPPNTPLNVNTAPAAVLAALAEEKDIKEIERLLENPPDEGYKNVDDFLNAAKLTVDATIKAQLGVASRYFGLRVEARVGDGRAMLYSILQRDTKRVRVLRRSFGNQD</sequence>
<dbReference type="STRING" id="1400863.BN873_300067"/>
<feature type="domain" description="T2SS protein K first SAM-like" evidence="13">
    <location>
        <begin position="200"/>
        <end position="292"/>
    </location>
</feature>
<feature type="compositionally biased region" description="Low complexity" evidence="10">
    <location>
        <begin position="168"/>
        <end position="182"/>
    </location>
</feature>
<dbReference type="EMBL" id="CBTJ020000037">
    <property type="protein sequence ID" value="CDI02446.1"/>
    <property type="molecule type" value="Genomic_DNA"/>
</dbReference>
<protein>
    <recommendedName>
        <fullName evidence="16">Type II secretion system protein K</fullName>
    </recommendedName>
</protein>
<evidence type="ECO:0008006" key="16">
    <source>
        <dbReference type="Google" id="ProtNLM"/>
    </source>
</evidence>
<organism evidence="14 15">
    <name type="scientific">Candidatus Competibacter denitrificans Run_A_D11</name>
    <dbReference type="NCBI Taxonomy" id="1400863"/>
    <lineage>
        <taxon>Bacteria</taxon>
        <taxon>Pseudomonadati</taxon>
        <taxon>Pseudomonadota</taxon>
        <taxon>Gammaproteobacteria</taxon>
        <taxon>Candidatus Competibacteraceae</taxon>
        <taxon>Candidatus Competibacter</taxon>
    </lineage>
</organism>
<dbReference type="PANTHER" id="PTHR38831:SF1">
    <property type="entry name" value="TYPE II SECRETION SYSTEM PROTEIN K-RELATED"/>
    <property type="match status" value="1"/>
</dbReference>
<keyword evidence="4" id="KW-1003">Cell membrane</keyword>
<evidence type="ECO:0000256" key="9">
    <source>
        <dbReference type="ARBA" id="ARBA00023136"/>
    </source>
</evidence>
<evidence type="ECO:0000256" key="11">
    <source>
        <dbReference type="SAM" id="Phobius"/>
    </source>
</evidence>
<gene>
    <name evidence="14" type="ORF">BN873_300067</name>
</gene>
<keyword evidence="3" id="KW-0813">Transport</keyword>
<dbReference type="InterPro" id="IPR038072">
    <property type="entry name" value="GspK_central_sf"/>
</dbReference>
<evidence type="ECO:0000313" key="14">
    <source>
        <dbReference type="EMBL" id="CDI02446.1"/>
    </source>
</evidence>
<evidence type="ECO:0000256" key="8">
    <source>
        <dbReference type="ARBA" id="ARBA00022989"/>
    </source>
</evidence>
<evidence type="ECO:0000256" key="3">
    <source>
        <dbReference type="ARBA" id="ARBA00022448"/>
    </source>
</evidence>